<organism evidence="1 2">
    <name type="scientific">Streptomyces tibetensis</name>
    <dbReference type="NCBI Taxonomy" id="2382123"/>
    <lineage>
        <taxon>Bacteria</taxon>
        <taxon>Bacillati</taxon>
        <taxon>Actinomycetota</taxon>
        <taxon>Actinomycetes</taxon>
        <taxon>Kitasatosporales</taxon>
        <taxon>Streptomycetaceae</taxon>
        <taxon>Streptomyces</taxon>
    </lineage>
</organism>
<dbReference type="Proteomes" id="UP001601422">
    <property type="component" value="Unassembled WGS sequence"/>
</dbReference>
<proteinExistence type="predicted"/>
<keyword evidence="2" id="KW-1185">Reference proteome</keyword>
<accession>A0ABW6N1H2</accession>
<reference evidence="1 2" key="1">
    <citation type="submission" date="2024-10" db="EMBL/GenBank/DDBJ databases">
        <title>The Natural Products Discovery Center: Release of the First 8490 Sequenced Strains for Exploring Actinobacteria Biosynthetic Diversity.</title>
        <authorList>
            <person name="Kalkreuter E."/>
            <person name="Kautsar S.A."/>
            <person name="Yang D."/>
            <person name="Bader C.D."/>
            <person name="Teijaro C.N."/>
            <person name="Fluegel L."/>
            <person name="Davis C.M."/>
            <person name="Simpson J.R."/>
            <person name="Lauterbach L."/>
            <person name="Steele A.D."/>
            <person name="Gui C."/>
            <person name="Meng S."/>
            <person name="Li G."/>
            <person name="Viehrig K."/>
            <person name="Ye F."/>
            <person name="Su P."/>
            <person name="Kiefer A.F."/>
            <person name="Nichols A."/>
            <person name="Cepeda A.J."/>
            <person name="Yan W."/>
            <person name="Fan B."/>
            <person name="Jiang Y."/>
            <person name="Adhikari A."/>
            <person name="Zheng C.-J."/>
            <person name="Schuster L."/>
            <person name="Cowan T.M."/>
            <person name="Smanski M.J."/>
            <person name="Chevrette M.G."/>
            <person name="De Carvalho L.P.S."/>
            <person name="Shen B."/>
        </authorList>
    </citation>
    <scope>NUCLEOTIDE SEQUENCE [LARGE SCALE GENOMIC DNA]</scope>
    <source>
        <strain evidence="1 2">NPDC005497</strain>
    </source>
</reference>
<dbReference type="RefSeq" id="WP_389830805.1">
    <property type="nucleotide sequence ID" value="NZ_JBIAJP010000006.1"/>
</dbReference>
<evidence type="ECO:0000313" key="1">
    <source>
        <dbReference type="EMBL" id="MFF0006312.1"/>
    </source>
</evidence>
<gene>
    <name evidence="1" type="ORF">ACFYQT_23100</name>
</gene>
<evidence type="ECO:0008006" key="3">
    <source>
        <dbReference type="Google" id="ProtNLM"/>
    </source>
</evidence>
<comment type="caution">
    <text evidence="1">The sequence shown here is derived from an EMBL/GenBank/DDBJ whole genome shotgun (WGS) entry which is preliminary data.</text>
</comment>
<sequence length="215" mass="23147">MSAAWARGAGRTVAGAVLTALLAGGCAGPQQPALPASAQARSDLIKAAQQVLVDRCMTARGTADPAASQEDALFGTDPAELEVTLATGHTVRTHTDGCLAQAHRYLYGDQARWFRAEVTVNNLRPEAQARLKQDPRYRAALARRAACSEGDTRCARESGLDDLRARLEPARLDAVRAAHREDIETYERLRDRALHRAARLLAGRPTPHQKGPAPS</sequence>
<protein>
    <recommendedName>
        <fullName evidence="3">Lipoprotein</fullName>
    </recommendedName>
</protein>
<dbReference type="EMBL" id="JBIAJP010000006">
    <property type="protein sequence ID" value="MFF0006312.1"/>
    <property type="molecule type" value="Genomic_DNA"/>
</dbReference>
<evidence type="ECO:0000313" key="2">
    <source>
        <dbReference type="Proteomes" id="UP001601422"/>
    </source>
</evidence>
<dbReference type="PROSITE" id="PS51257">
    <property type="entry name" value="PROKAR_LIPOPROTEIN"/>
    <property type="match status" value="1"/>
</dbReference>
<name>A0ABW6N1H2_9ACTN</name>